<feature type="region of interest" description="Disordered" evidence="1">
    <location>
        <begin position="497"/>
        <end position="553"/>
    </location>
</feature>
<evidence type="ECO:0000256" key="1">
    <source>
        <dbReference type="SAM" id="MobiDB-lite"/>
    </source>
</evidence>
<reference evidence="2 3" key="1">
    <citation type="submission" date="2015-06" db="EMBL/GenBank/DDBJ databases">
        <title>Draft genome of the ant-associated black yeast Phialophora attae CBS 131958.</title>
        <authorList>
            <person name="Moreno L.F."/>
            <person name="Stielow B.J."/>
            <person name="de Hoog S."/>
            <person name="Vicente V.A."/>
            <person name="Weiss V.A."/>
            <person name="de Vries M."/>
            <person name="Cruz L.M."/>
            <person name="Souza E.M."/>
        </authorList>
    </citation>
    <scope>NUCLEOTIDE SEQUENCE [LARGE SCALE GENOMIC DNA]</scope>
    <source>
        <strain evidence="2 3">CBS 131958</strain>
    </source>
</reference>
<comment type="caution">
    <text evidence="2">The sequence shown here is derived from an EMBL/GenBank/DDBJ whole genome shotgun (WGS) entry which is preliminary data.</text>
</comment>
<feature type="region of interest" description="Disordered" evidence="1">
    <location>
        <begin position="616"/>
        <end position="688"/>
    </location>
</feature>
<protein>
    <submittedName>
        <fullName evidence="2">Uncharacterized protein</fullName>
    </submittedName>
</protein>
<feature type="compositionally biased region" description="Low complexity" evidence="1">
    <location>
        <begin position="238"/>
        <end position="252"/>
    </location>
</feature>
<feature type="region of interest" description="Disordered" evidence="1">
    <location>
        <begin position="194"/>
        <end position="252"/>
    </location>
</feature>
<dbReference type="AlphaFoldDB" id="A0A0N1HVH3"/>
<dbReference type="GeneID" id="28740283"/>
<dbReference type="EMBL" id="LFJN01000010">
    <property type="protein sequence ID" value="KPI41287.1"/>
    <property type="molecule type" value="Genomic_DNA"/>
</dbReference>
<feature type="compositionally biased region" description="Polar residues" evidence="1">
    <location>
        <begin position="344"/>
        <end position="354"/>
    </location>
</feature>
<feature type="compositionally biased region" description="Acidic residues" evidence="1">
    <location>
        <begin position="520"/>
        <end position="529"/>
    </location>
</feature>
<gene>
    <name evidence="2" type="ORF">AB675_7993</name>
</gene>
<proteinExistence type="predicted"/>
<name>A0A0N1HVH3_9EURO</name>
<feature type="region of interest" description="Disordered" evidence="1">
    <location>
        <begin position="722"/>
        <end position="751"/>
    </location>
</feature>
<feature type="region of interest" description="Disordered" evidence="1">
    <location>
        <begin position="697"/>
        <end position="716"/>
    </location>
</feature>
<feature type="compositionally biased region" description="Polar residues" evidence="1">
    <location>
        <begin position="261"/>
        <end position="270"/>
    </location>
</feature>
<keyword evidence="3" id="KW-1185">Reference proteome</keyword>
<evidence type="ECO:0000313" key="3">
    <source>
        <dbReference type="Proteomes" id="UP000038010"/>
    </source>
</evidence>
<dbReference type="Proteomes" id="UP000038010">
    <property type="component" value="Unassembled WGS sequence"/>
</dbReference>
<dbReference type="RefSeq" id="XP_018001250.1">
    <property type="nucleotide sequence ID" value="XM_018148403.1"/>
</dbReference>
<feature type="compositionally biased region" description="Polar residues" evidence="1">
    <location>
        <begin position="624"/>
        <end position="633"/>
    </location>
</feature>
<feature type="region of interest" description="Disordered" evidence="1">
    <location>
        <begin position="311"/>
        <end position="354"/>
    </location>
</feature>
<evidence type="ECO:0000313" key="2">
    <source>
        <dbReference type="EMBL" id="KPI41287.1"/>
    </source>
</evidence>
<dbReference type="VEuPathDB" id="FungiDB:AB675_7993"/>
<feature type="compositionally biased region" description="Low complexity" evidence="1">
    <location>
        <begin position="530"/>
        <end position="544"/>
    </location>
</feature>
<sequence length="843" mass="91318">MPDLVDVIEISDSSDDDLIVTSIRKSGTEQIERRANLGHLQPEPTTTTIGHGEICRLGDEGSTDRIAVVAAAESTVKAPTIVDVEQRQEDVIVLKDQLNAIIDSGNDPFTDGQVAQLQRSLQSIATLDIEPRALLDADLTGVLLNLCEAVLIRDDHQQIGQGLDKALQCLERREQEARDHLYAASIEASLSNRAEDDDGLHGGGSSDPAIASPSSRTKPSTHYRGGNTAGQTFEPPNQSVQSDSSVVAQDSSGRQAVNVLQDNAKSSDSPEASRIIHLRPPIDRSNVAPLAEPSPRATLLLASEHVEAQLDKSADEELPDVPSRTVSPDPSPLSEAERYGESKAVTSAPLQRTRPTGAAAVKLSHYKDQIVSDLACVEKALLKVQQRTVKAQIGITSASARIPDMHKRRLQLEREKLEVARGLGNADPVLRLKASARRVSMTTVMDEIRSLTESITEQAGLARKYQLKRIRFCREANQLSSEKAQLQRELENLEKEADAPAILGTDTGLLPGDDVQMSDGGEDDDDIDDGASVRSSSESEASSSKLGLDEGDRTDADSYLSHKSLDHGLSKGVISPFTGVINNTSMVFDSARQAEELDREIARLQCYRERLIRDSPEAARPARTRTTGLSGSPGTFRVPGREVLKRKQPSPSAQITFADGSIVGEHSRSGYESGDDAPSRKRFASEEQRTIPPTRTLVLRPAPGTHIGPTEEEESNIVSSMPLEDPFTDSPMTTTAVSSDRDRSPSFGLDDIESSQDRTLVTKMMELVWDVDVHSCHEILRKVSGNLQDAIQTLLDVKEIFDSQTGSPGRSLGPSKEGFRAFFVTLPDNLQGFIQGSALGLVA</sequence>
<organism evidence="2 3">
    <name type="scientific">Cyphellophora attinorum</name>
    <dbReference type="NCBI Taxonomy" id="1664694"/>
    <lineage>
        <taxon>Eukaryota</taxon>
        <taxon>Fungi</taxon>
        <taxon>Dikarya</taxon>
        <taxon>Ascomycota</taxon>
        <taxon>Pezizomycotina</taxon>
        <taxon>Eurotiomycetes</taxon>
        <taxon>Chaetothyriomycetidae</taxon>
        <taxon>Chaetothyriales</taxon>
        <taxon>Cyphellophoraceae</taxon>
        <taxon>Cyphellophora</taxon>
    </lineage>
</organism>
<accession>A0A0N1HVH3</accession>
<feature type="compositionally biased region" description="Basic and acidic residues" evidence="1">
    <location>
        <begin position="677"/>
        <end position="688"/>
    </location>
</feature>
<feature type="region of interest" description="Disordered" evidence="1">
    <location>
        <begin position="261"/>
        <end position="280"/>
    </location>
</feature>